<feature type="compositionally biased region" description="Polar residues" evidence="1">
    <location>
        <begin position="512"/>
        <end position="545"/>
    </location>
</feature>
<feature type="compositionally biased region" description="Pro residues" evidence="1">
    <location>
        <begin position="370"/>
        <end position="384"/>
    </location>
</feature>
<sequence>MAFSQDPRSSSAHSLTPGPDGECGRRRILLLVYIHGFMGNETSFKSFPAHLHNLLAITLAESHVVHTKIYPRYQSRYSLRVARDQFSKWLTPNETSWTDVILLGHSMGGLVAADIALLFKHNILGVVNFDVPFLGMHPGIVKAGLGSIFNSPTPEDSTPDAAVGNRPSRTDTLFNPKPADPNYDPRFPNDVHLPVRKGWESALHFFNKHADDLISAGKVLVKSHAQFGGAMADYRKLKDRYARIRALEEDDEAVRRSANPEVQHPPRIRFVNYYTASTGRVKKPKSPKTPSGSRPTSRNSEGPAQSIASFASGSQVALTHASSQSTGMISPRISVDEYRNNEVIPVSPQEAPLGVGLSENAAEDTGSGPNLPPVPEMPQEPPFVDPTRYPGKAERKAAEKEYAEALKDYKRAVKARNAVLDERAKLEQEWAKQRPGSLPDSLRSTPERQSLYVPEPTDSSSEQTGSIDENMQSMQLASPTPSLTTTSSSPYTNYVFSRSTILAQPPPEDRSPVTTPNAVSGNSSYTDSTTTLPIPDPNSTVVQDSTPPPTPKPRRYKKFCMLPPKDAYGNKDPTWVPVVMENMDEVVAHTSLFVVSETYERLVGDVGARIEEWVRENESVRVVREMEGLG</sequence>
<dbReference type="OrthoDB" id="3248508at2759"/>
<accession>A0A6A6JKW1</accession>
<feature type="compositionally biased region" description="Low complexity" evidence="1">
    <location>
        <begin position="478"/>
        <end position="492"/>
    </location>
</feature>
<evidence type="ECO:0000313" key="2">
    <source>
        <dbReference type="EMBL" id="KAF2275529.1"/>
    </source>
</evidence>
<dbReference type="AlphaFoldDB" id="A0A6A6JKW1"/>
<evidence type="ECO:0000256" key="1">
    <source>
        <dbReference type="SAM" id="MobiDB-lite"/>
    </source>
</evidence>
<feature type="region of interest" description="Disordered" evidence="1">
    <location>
        <begin position="1"/>
        <end position="20"/>
    </location>
</feature>
<name>A0A6A6JKW1_WESOR</name>
<feature type="compositionally biased region" description="Polar residues" evidence="1">
    <location>
        <begin position="1"/>
        <end position="14"/>
    </location>
</feature>
<proteinExistence type="predicted"/>
<feature type="compositionally biased region" description="Basic and acidic residues" evidence="1">
    <location>
        <begin position="391"/>
        <end position="401"/>
    </location>
</feature>
<gene>
    <name evidence="2" type="ORF">EI97DRAFT_379292</name>
</gene>
<keyword evidence="3" id="KW-1185">Reference proteome</keyword>
<feature type="region of interest" description="Disordered" evidence="1">
    <location>
        <begin position="427"/>
        <end position="557"/>
    </location>
</feature>
<dbReference type="SUPFAM" id="SSF53474">
    <property type="entry name" value="alpha/beta-Hydrolases"/>
    <property type="match status" value="1"/>
</dbReference>
<feature type="region of interest" description="Disordered" evidence="1">
    <location>
        <begin position="359"/>
        <end position="401"/>
    </location>
</feature>
<dbReference type="Gene3D" id="3.40.50.1820">
    <property type="entry name" value="alpha/beta hydrolase"/>
    <property type="match status" value="1"/>
</dbReference>
<feature type="region of interest" description="Disordered" evidence="1">
    <location>
        <begin position="274"/>
        <end position="305"/>
    </location>
</feature>
<dbReference type="PANTHER" id="PTHR47842:SF3">
    <property type="entry name" value="DUF676 DOMAIN-CONTAINING PROTEIN"/>
    <property type="match status" value="1"/>
</dbReference>
<dbReference type="EMBL" id="ML986497">
    <property type="protein sequence ID" value="KAF2275529.1"/>
    <property type="molecule type" value="Genomic_DNA"/>
</dbReference>
<reference evidence="2" key="1">
    <citation type="journal article" date="2020" name="Stud. Mycol.">
        <title>101 Dothideomycetes genomes: a test case for predicting lifestyles and emergence of pathogens.</title>
        <authorList>
            <person name="Haridas S."/>
            <person name="Albert R."/>
            <person name="Binder M."/>
            <person name="Bloem J."/>
            <person name="Labutti K."/>
            <person name="Salamov A."/>
            <person name="Andreopoulos B."/>
            <person name="Baker S."/>
            <person name="Barry K."/>
            <person name="Bills G."/>
            <person name="Bluhm B."/>
            <person name="Cannon C."/>
            <person name="Castanera R."/>
            <person name="Culley D."/>
            <person name="Daum C."/>
            <person name="Ezra D."/>
            <person name="Gonzalez J."/>
            <person name="Henrissat B."/>
            <person name="Kuo A."/>
            <person name="Liang C."/>
            <person name="Lipzen A."/>
            <person name="Lutzoni F."/>
            <person name="Magnuson J."/>
            <person name="Mondo S."/>
            <person name="Nolan M."/>
            <person name="Ohm R."/>
            <person name="Pangilinan J."/>
            <person name="Park H.-J."/>
            <person name="Ramirez L."/>
            <person name="Alfaro M."/>
            <person name="Sun H."/>
            <person name="Tritt A."/>
            <person name="Yoshinaga Y."/>
            <person name="Zwiers L.-H."/>
            <person name="Turgeon B."/>
            <person name="Goodwin S."/>
            <person name="Spatafora J."/>
            <person name="Crous P."/>
            <person name="Grigoriev I."/>
        </authorList>
    </citation>
    <scope>NUCLEOTIDE SEQUENCE</scope>
    <source>
        <strain evidence="2">CBS 379.55</strain>
    </source>
</reference>
<dbReference type="GeneID" id="54548880"/>
<dbReference type="PANTHER" id="PTHR47842">
    <property type="entry name" value="EXPRESSED PROTEIN"/>
    <property type="match status" value="1"/>
</dbReference>
<protein>
    <recommendedName>
        <fullName evidence="4">AB hydrolase-1 domain-containing protein</fullName>
    </recommendedName>
</protein>
<dbReference type="InterPro" id="IPR029058">
    <property type="entry name" value="AB_hydrolase_fold"/>
</dbReference>
<dbReference type="RefSeq" id="XP_033653068.1">
    <property type="nucleotide sequence ID" value="XM_033795705.1"/>
</dbReference>
<evidence type="ECO:0000313" key="3">
    <source>
        <dbReference type="Proteomes" id="UP000800097"/>
    </source>
</evidence>
<evidence type="ECO:0008006" key="4">
    <source>
        <dbReference type="Google" id="ProtNLM"/>
    </source>
</evidence>
<feature type="region of interest" description="Disordered" evidence="1">
    <location>
        <begin position="153"/>
        <end position="186"/>
    </location>
</feature>
<feature type="compositionally biased region" description="Polar residues" evidence="1">
    <location>
        <begin position="457"/>
        <end position="477"/>
    </location>
</feature>
<organism evidence="2 3">
    <name type="scientific">Westerdykella ornata</name>
    <dbReference type="NCBI Taxonomy" id="318751"/>
    <lineage>
        <taxon>Eukaryota</taxon>
        <taxon>Fungi</taxon>
        <taxon>Dikarya</taxon>
        <taxon>Ascomycota</taxon>
        <taxon>Pezizomycotina</taxon>
        <taxon>Dothideomycetes</taxon>
        <taxon>Pleosporomycetidae</taxon>
        <taxon>Pleosporales</taxon>
        <taxon>Sporormiaceae</taxon>
        <taxon>Westerdykella</taxon>
    </lineage>
</organism>
<dbReference type="Proteomes" id="UP000800097">
    <property type="component" value="Unassembled WGS sequence"/>
</dbReference>
<feature type="compositionally biased region" description="Low complexity" evidence="1">
    <location>
        <begin position="288"/>
        <end position="298"/>
    </location>
</feature>